<proteinExistence type="predicted"/>
<protein>
    <submittedName>
        <fullName evidence="2">Uncharacterized protein</fullName>
    </submittedName>
</protein>
<evidence type="ECO:0000256" key="1">
    <source>
        <dbReference type="SAM" id="MobiDB-lite"/>
    </source>
</evidence>
<dbReference type="EMBL" id="AMBO01000352">
    <property type="protein sequence ID" value="EKD00016.1"/>
    <property type="molecule type" value="Genomic_DNA"/>
</dbReference>
<reference evidence="2 3" key="1">
    <citation type="journal article" date="2012" name="Eukaryot. Cell">
        <title>Genome sequence of the Trichosporon asahii environmental strain CBS 8904.</title>
        <authorList>
            <person name="Yang R.Y."/>
            <person name="Li H.T."/>
            <person name="Zhu H."/>
            <person name="Zhou G.P."/>
            <person name="Wang M."/>
            <person name="Wang L."/>
        </authorList>
    </citation>
    <scope>NUCLEOTIDE SEQUENCE [LARGE SCALE GENOMIC DNA]</scope>
    <source>
        <strain evidence="2 3">CBS 8904</strain>
    </source>
</reference>
<evidence type="ECO:0000313" key="3">
    <source>
        <dbReference type="Proteomes" id="UP000006757"/>
    </source>
</evidence>
<evidence type="ECO:0000313" key="2">
    <source>
        <dbReference type="EMBL" id="EKD00016.1"/>
    </source>
</evidence>
<dbReference type="Proteomes" id="UP000006757">
    <property type="component" value="Unassembled WGS sequence"/>
</dbReference>
<organism evidence="2 3">
    <name type="scientific">Trichosporon asahii var. asahii (strain CBS 8904)</name>
    <name type="common">Yeast</name>
    <dbReference type="NCBI Taxonomy" id="1220162"/>
    <lineage>
        <taxon>Eukaryota</taxon>
        <taxon>Fungi</taxon>
        <taxon>Dikarya</taxon>
        <taxon>Basidiomycota</taxon>
        <taxon>Agaricomycotina</taxon>
        <taxon>Tremellomycetes</taxon>
        <taxon>Trichosporonales</taxon>
        <taxon>Trichosporonaceae</taxon>
        <taxon>Trichosporon</taxon>
    </lineage>
</organism>
<gene>
    <name evidence="2" type="ORF">A1Q2_05674</name>
</gene>
<dbReference type="InParanoid" id="K1VGR0"/>
<name>K1VGR0_TRIAC</name>
<accession>K1VGR0</accession>
<keyword evidence="3" id="KW-1185">Reference proteome</keyword>
<comment type="caution">
    <text evidence="2">The sequence shown here is derived from an EMBL/GenBank/DDBJ whole genome shotgun (WGS) entry which is preliminary data.</text>
</comment>
<feature type="region of interest" description="Disordered" evidence="1">
    <location>
        <begin position="149"/>
        <end position="173"/>
    </location>
</feature>
<dbReference type="HOGENOM" id="CLU_258637_0_0_1"/>
<sequence length="1337" mass="149759">MSSVAQTDASRKVVDISPRSLAQGKGPPESPWFHVSDVDLCPDNTICKGIRDIIDGGCGDDTIARLSNYRGGYFFCACRTCRKTRFVTGTPFILTPELDQSAVGRLFPHHEWPFDHQGGPGLVHWVARRLQEHYNHHHWISSRAQFPLPGQQERDHTQDAPRSTNAFDPRVRESTDEVSAPWIRLIRYQLPEGDPPTNLMAKWLPYLYRGPVPEGAYRRFPPLNCALMTMLSEPEWRETATLQLFGTFDQCDVEILVNYSADHLSSGTDRASSDRPELKVHLLKGISGLTVLFLSLVEPIPVIDLLTSLNSGGPVVTDLLRCFGTPMLPEDRPLKRASILSPTSRALVRLCRSSFLSTSPARRFSHRIMQLMQIWLSRPVIALRLSRSVTQDQDAMAELQSLFRLPFGFIDHESKGQVSADTFQAYLSQMGIFYGCAIAAVSSATFTPSPHQLLREETQTDEPTVRKVSTVTPADSMAGRTCSRETASRHGNAEASPNIVASIESMESQKPLGRLTMLLLSLREGVMSRIEELQVLDERISDHFKVGHGGVGFYGHLARTILELLPDEGHKAQLRSWLAASNNQAYLRCLSPPRRRSRSTDLAGPVCTVMAQESTERGRVDDSVIDSTLSSSLSHGSGPPDSPWFFVSEFFFDWLQLIDTCLERPITPRLQRLVLRQYSGNTFAHFIGSLLRDFWGIIASLSHQSIGCRCPQCCRIIPERGRSQGPTIFSPAPPIETTAKLLPHLDWPFDHQAGQSGIMEWVSKRLEEFIAVTIRDYAYFTTADVKSSQLLGIKRVTTLVGEPGPFPQCLLWRPRRFKLKLNDCRPPTAVFPSESFKWLQYLYQGKVPAEWHSRFPPTSHLINTLSTEPRWSCCEARALFVNFHQCDVEVQLGSTVTGAKKCFSLKGINGLTVLFLSVSPFNSLSSDSFRYRMLACPSCGSIIIGDLARHRVHLPLLYLTTGGLYRELEASVVYCDNHSSFEIICRHVVALHQLEAEHLLHFYGRLRPALLREDSVASRGMQTEHATDEGFRQLRLCAMRRGCHAALTVITVVVRTEQQLSPSSRPNQPVLSHSGVVASLTNSITEVLLAGFKIAPANALKQALKQLFQRRLSRFSYCDAISVDEKLKIAKRWQMRELESYGGLVDGEMFFRYFGHAAIITFSAAEMNSDFRAVLDWFGDLDANAMKQTIPFGHSVWVPGLADKLLFFSPLSPPYLAPLPSRLLKFPLTDEERDLMKQHELYLRVAAVIPARQRPWYASIVHHALGYRSPRLLAFSDANSLNVKNARFSSPRLSATTRIIHQVPQFPKAATLALVTIALLVLKLWSFYPSGAASSAA</sequence>